<dbReference type="InterPro" id="IPR050685">
    <property type="entry name" value="LDLR"/>
</dbReference>
<feature type="disulfide bond" evidence="8">
    <location>
        <begin position="195"/>
        <end position="213"/>
    </location>
</feature>
<dbReference type="PROSITE" id="PS50240">
    <property type="entry name" value="TRYPSIN_DOM"/>
    <property type="match status" value="1"/>
</dbReference>
<dbReference type="Gene3D" id="2.40.10.10">
    <property type="entry name" value="Trypsin-like serine proteases"/>
    <property type="match status" value="1"/>
</dbReference>
<feature type="disulfide bond" evidence="8">
    <location>
        <begin position="278"/>
        <end position="296"/>
    </location>
</feature>
<feature type="disulfide bond" evidence="8">
    <location>
        <begin position="127"/>
        <end position="139"/>
    </location>
</feature>
<dbReference type="Gene3D" id="4.10.400.10">
    <property type="entry name" value="Low-density Lipoprotein Receptor"/>
    <property type="match status" value="7"/>
</dbReference>
<protein>
    <recommendedName>
        <fullName evidence="10">Peptidase S1 domain-containing protein</fullName>
    </recommendedName>
</protein>
<evidence type="ECO:0000256" key="1">
    <source>
        <dbReference type="ARBA" id="ARBA00004167"/>
    </source>
</evidence>
<feature type="disulfide bond" evidence="8">
    <location>
        <begin position="36"/>
        <end position="54"/>
    </location>
</feature>
<dbReference type="SMART" id="SM00192">
    <property type="entry name" value="LDLa"/>
    <property type="match status" value="7"/>
</dbReference>
<dbReference type="CDD" id="cd00112">
    <property type="entry name" value="LDLa"/>
    <property type="match status" value="7"/>
</dbReference>
<keyword evidence="5" id="KW-1133">Transmembrane helix</keyword>
<sequence>MYFGIVLPFLFITSSSWSKQITENRHHCSGVSEFTCEDGSCVPLSRYCDGINDCNDSSDEATCYIGESPEQLVLQRAKKQVPQVLCRNDEWSCRDGTCISYGGKCNGVIDCPDGSDETALMCDMNNCDESQFRCSYGACVANDAPCNGVPDCADNSDELMAYCSNNQNDTQKYEEEMRNMRHKRQATCGKAQWKCRDGSCISVYGKCDGMKDCADGSDETFALCRKTPCQSNWFRCTYGACVDGTAPCNNVQECADNSDELLRRCRNQTEEVRGTFTCDNGKEIPAFAHCDGAKDCTDGSDETVKACAGKTCASYLFQCAYGACVDQGSDCDNKEDCADGSDESDELCNKTSTVTPPVVPLSGGSCRLPPYPANGHYVVSNVRGAVPGQSFYSVGLNVTCNPGYGLASSAGRLCVDGVWQPHPVRDDDCVRFCRLNKDPSVTYRCLLTGNSDGTRECTEYEPAGTIVRPDCNTPNYYYPGVLPYMRCIDGNWDYVARCNAECGRVVPKGIDLIIGGRPAERGELPWHTGIYRKTTTPYMQICGGSLVSAKVVISAAHCFWNDTHKALPASNYAVALGKLYRPWAYSGDQDVQRSDVAQINLSPYFQGGTANFQDDIAIMLLASVIEFRPHIRPVCVSFNVVFESRQLSPGNKGKVAGWGLTEENGNASPFLKVVELPFISIQECQTDAPLDFREYITGDKFCAGFRNGTALCKGDSGGGLTFPDQEQGNTRYYLRGVVSTAPNNDNLCNAYWLTTFTQISRHEHFIKNYL</sequence>
<dbReference type="PROSITE" id="PS01209">
    <property type="entry name" value="LDLRA_1"/>
    <property type="match status" value="5"/>
</dbReference>
<dbReference type="InterPro" id="IPR018114">
    <property type="entry name" value="TRYPSIN_HIS"/>
</dbReference>
<dbReference type="InterPro" id="IPR023415">
    <property type="entry name" value="LDLR_class-A_CS"/>
</dbReference>
<accession>A0ABN8L9I3</accession>
<keyword evidence="4" id="KW-0677">Repeat</keyword>
<dbReference type="InterPro" id="IPR035976">
    <property type="entry name" value="Sushi/SCR/CCP_sf"/>
</dbReference>
<dbReference type="PROSITE" id="PS00134">
    <property type="entry name" value="TRYPSIN_HIS"/>
    <property type="match status" value="1"/>
</dbReference>
<feature type="disulfide bond" evidence="8">
    <location>
        <begin position="319"/>
        <end position="337"/>
    </location>
</feature>
<feature type="disulfide bond" evidence="8">
    <location>
        <begin position="48"/>
        <end position="63"/>
    </location>
</feature>
<dbReference type="Gene3D" id="2.10.70.10">
    <property type="entry name" value="Complement Module, domain 1"/>
    <property type="match status" value="1"/>
</dbReference>
<evidence type="ECO:0000256" key="7">
    <source>
        <dbReference type="ARBA" id="ARBA00023157"/>
    </source>
</evidence>
<dbReference type="InterPro" id="IPR009003">
    <property type="entry name" value="Peptidase_S1_PA"/>
</dbReference>
<dbReference type="PRINTS" id="PR00261">
    <property type="entry name" value="LDLRECEPTOR"/>
</dbReference>
<feature type="disulfide bond" evidence="8">
    <location>
        <begin position="93"/>
        <end position="111"/>
    </location>
</feature>
<dbReference type="InterPro" id="IPR001254">
    <property type="entry name" value="Trypsin_dom"/>
</dbReference>
<keyword evidence="9" id="KW-0732">Signal</keyword>
<feature type="disulfide bond" evidence="8">
    <location>
        <begin position="86"/>
        <end position="98"/>
    </location>
</feature>
<feature type="domain" description="Peptidase S1" evidence="10">
    <location>
        <begin position="513"/>
        <end position="770"/>
    </location>
</feature>
<feature type="chain" id="PRO_5047282979" description="Peptidase S1 domain-containing protein" evidence="9">
    <location>
        <begin position="19"/>
        <end position="770"/>
    </location>
</feature>
<keyword evidence="7 8" id="KW-1015">Disulfide bond</keyword>
<evidence type="ECO:0000256" key="4">
    <source>
        <dbReference type="ARBA" id="ARBA00022737"/>
    </source>
</evidence>
<dbReference type="PROSITE" id="PS50068">
    <property type="entry name" value="LDLRA_2"/>
    <property type="match status" value="7"/>
</dbReference>
<evidence type="ECO:0000256" key="5">
    <source>
        <dbReference type="ARBA" id="ARBA00022989"/>
    </source>
</evidence>
<keyword evidence="6" id="KW-0472">Membrane</keyword>
<evidence type="ECO:0000313" key="12">
    <source>
        <dbReference type="Proteomes" id="UP001153292"/>
    </source>
</evidence>
<comment type="caution">
    <text evidence="8">Lacks conserved residue(s) required for the propagation of feature annotation.</text>
</comment>
<evidence type="ECO:0000256" key="6">
    <source>
        <dbReference type="ARBA" id="ARBA00023136"/>
    </source>
</evidence>
<dbReference type="SUPFAM" id="SSF57424">
    <property type="entry name" value="LDL receptor-like module"/>
    <property type="match status" value="7"/>
</dbReference>
<evidence type="ECO:0000256" key="2">
    <source>
        <dbReference type="ARBA" id="ARBA00004308"/>
    </source>
</evidence>
<keyword evidence="12" id="KW-1185">Reference proteome</keyword>
<feature type="disulfide bond" evidence="8">
    <location>
        <begin position="188"/>
        <end position="200"/>
    </location>
</feature>
<feature type="disulfide bond" evidence="8">
    <location>
        <begin position="236"/>
        <end position="254"/>
    </location>
</feature>
<dbReference type="EMBL" id="OU963919">
    <property type="protein sequence ID" value="CAH2987639.1"/>
    <property type="molecule type" value="Genomic_DNA"/>
</dbReference>
<feature type="disulfide bond" evidence="8">
    <location>
        <begin position="229"/>
        <end position="241"/>
    </location>
</feature>
<dbReference type="Proteomes" id="UP001153292">
    <property type="component" value="Chromosome 26"/>
</dbReference>
<feature type="disulfide bond" evidence="8">
    <location>
        <begin position="134"/>
        <end position="152"/>
    </location>
</feature>
<dbReference type="InterPro" id="IPR036055">
    <property type="entry name" value="LDL_receptor-like_sf"/>
</dbReference>
<evidence type="ECO:0000256" key="9">
    <source>
        <dbReference type="SAM" id="SignalP"/>
    </source>
</evidence>
<dbReference type="Pfam" id="PF00057">
    <property type="entry name" value="Ldl_recept_a"/>
    <property type="match status" value="7"/>
</dbReference>
<dbReference type="SUPFAM" id="SSF57535">
    <property type="entry name" value="Complement control module/SCR domain"/>
    <property type="match status" value="1"/>
</dbReference>
<feature type="signal peptide" evidence="9">
    <location>
        <begin position="1"/>
        <end position="18"/>
    </location>
</feature>
<reference evidence="11" key="1">
    <citation type="submission" date="2021-12" db="EMBL/GenBank/DDBJ databases">
        <authorList>
            <person name="King R."/>
        </authorList>
    </citation>
    <scope>NUCLEOTIDE SEQUENCE</scope>
</reference>
<proteinExistence type="predicted"/>
<feature type="disulfide bond" evidence="8">
    <location>
        <begin position="312"/>
        <end position="324"/>
    </location>
</feature>
<evidence type="ECO:0000259" key="10">
    <source>
        <dbReference type="PROSITE" id="PS50240"/>
    </source>
</evidence>
<dbReference type="SMART" id="SM00020">
    <property type="entry name" value="Tryp_SPc"/>
    <property type="match status" value="1"/>
</dbReference>
<dbReference type="Pfam" id="PF00089">
    <property type="entry name" value="Trypsin"/>
    <property type="match status" value="1"/>
</dbReference>
<keyword evidence="3" id="KW-0812">Transmembrane</keyword>
<evidence type="ECO:0000313" key="11">
    <source>
        <dbReference type="EMBL" id="CAH2987639.1"/>
    </source>
</evidence>
<evidence type="ECO:0000256" key="8">
    <source>
        <dbReference type="PROSITE-ProRule" id="PRU00124"/>
    </source>
</evidence>
<dbReference type="InterPro" id="IPR002172">
    <property type="entry name" value="LDrepeatLR_classA_rpt"/>
</dbReference>
<organism evidence="11 12">
    <name type="scientific">Chilo suppressalis</name>
    <name type="common">Asiatic rice borer moth</name>
    <dbReference type="NCBI Taxonomy" id="168631"/>
    <lineage>
        <taxon>Eukaryota</taxon>
        <taxon>Metazoa</taxon>
        <taxon>Ecdysozoa</taxon>
        <taxon>Arthropoda</taxon>
        <taxon>Hexapoda</taxon>
        <taxon>Insecta</taxon>
        <taxon>Pterygota</taxon>
        <taxon>Neoptera</taxon>
        <taxon>Endopterygota</taxon>
        <taxon>Lepidoptera</taxon>
        <taxon>Glossata</taxon>
        <taxon>Ditrysia</taxon>
        <taxon>Pyraloidea</taxon>
        <taxon>Crambidae</taxon>
        <taxon>Crambinae</taxon>
        <taxon>Chilo</taxon>
    </lineage>
</organism>
<comment type="subcellular location">
    <subcellularLocation>
        <location evidence="2">Endomembrane system</location>
    </subcellularLocation>
    <subcellularLocation>
        <location evidence="1">Membrane</location>
        <topology evidence="1">Single-pass membrane protein</topology>
    </subcellularLocation>
</comment>
<dbReference type="CDD" id="cd00190">
    <property type="entry name" value="Tryp_SPc"/>
    <property type="match status" value="1"/>
</dbReference>
<name>A0ABN8L9I3_CHISP</name>
<evidence type="ECO:0000256" key="3">
    <source>
        <dbReference type="ARBA" id="ARBA00022692"/>
    </source>
</evidence>
<dbReference type="InterPro" id="IPR043504">
    <property type="entry name" value="Peptidase_S1_PA_chymotrypsin"/>
</dbReference>
<dbReference type="PANTHER" id="PTHR24270">
    <property type="entry name" value="LOW-DENSITY LIPOPROTEIN RECEPTOR-RELATED"/>
    <property type="match status" value="1"/>
</dbReference>
<gene>
    <name evidence="11" type="ORF">CHILSU_LOCUS7216</name>
</gene>
<dbReference type="SUPFAM" id="SSF50494">
    <property type="entry name" value="Trypsin-like serine proteases"/>
    <property type="match status" value="1"/>
</dbReference>